<dbReference type="PANTHER" id="PTHR43465:SF2">
    <property type="entry name" value="DUF1680 DOMAIN PROTEIN (AFU_ORTHOLOGUE AFUA_1G08910)"/>
    <property type="match status" value="1"/>
</dbReference>
<dbReference type="EMBL" id="DF820456">
    <property type="protein sequence ID" value="GAK50252.1"/>
    <property type="molecule type" value="Genomic_DNA"/>
</dbReference>
<keyword evidence="5" id="KW-1185">Reference proteome</keyword>
<feature type="domain" description="Non-reducing end beta-L-arabinofuranosidase-like GH127 middle" evidence="2">
    <location>
        <begin position="449"/>
        <end position="546"/>
    </location>
</feature>
<dbReference type="Pfam" id="PF07944">
    <property type="entry name" value="Beta-AFase-like_GH127_cat"/>
    <property type="match status" value="1"/>
</dbReference>
<dbReference type="InterPro" id="IPR012878">
    <property type="entry name" value="Beta-AFase-like_GH127_cat"/>
</dbReference>
<dbReference type="SUPFAM" id="SSF48208">
    <property type="entry name" value="Six-hairpin glycosidases"/>
    <property type="match status" value="1"/>
</dbReference>
<protein>
    <recommendedName>
        <fullName evidence="6">Glycoside hydrolase family 127 protein</fullName>
    </recommendedName>
</protein>
<evidence type="ECO:0000313" key="4">
    <source>
        <dbReference type="EMBL" id="GAK50252.1"/>
    </source>
</evidence>
<dbReference type="Pfam" id="PF20736">
    <property type="entry name" value="Glyco_hydro127M"/>
    <property type="match status" value="1"/>
</dbReference>
<dbReference type="AlphaFoldDB" id="A0A0S6VWM6"/>
<organism evidence="4">
    <name type="scientific">Candidatus Moduliflexus flocculans</name>
    <dbReference type="NCBI Taxonomy" id="1499966"/>
    <lineage>
        <taxon>Bacteria</taxon>
        <taxon>Candidatus Moduliflexota</taxon>
        <taxon>Candidatus Moduliflexia</taxon>
        <taxon>Candidatus Moduliflexales</taxon>
        <taxon>Candidatus Moduliflexaceae</taxon>
    </lineage>
</organism>
<dbReference type="InterPro" id="IPR049174">
    <property type="entry name" value="Beta-AFase-like"/>
</dbReference>
<dbReference type="InterPro" id="IPR049049">
    <property type="entry name" value="Beta-AFase-like_GH127_C"/>
</dbReference>
<feature type="domain" description="Non-reducing end beta-L-arabinofuranosidase-like GH127 C-terminal" evidence="3">
    <location>
        <begin position="548"/>
        <end position="661"/>
    </location>
</feature>
<dbReference type="GO" id="GO:0005975">
    <property type="term" value="P:carbohydrate metabolic process"/>
    <property type="evidence" value="ECO:0007669"/>
    <property type="project" value="InterPro"/>
</dbReference>
<dbReference type="InterPro" id="IPR049046">
    <property type="entry name" value="Beta-AFase-like_GH127_middle"/>
</dbReference>
<proteinExistence type="predicted"/>
<reference evidence="4" key="1">
    <citation type="journal article" date="2015" name="PeerJ">
        <title>First genomic representation of candidate bacterial phylum KSB3 points to enhanced environmental sensing as a trigger of wastewater bulking.</title>
        <authorList>
            <person name="Sekiguchi Y."/>
            <person name="Ohashi A."/>
            <person name="Parks D.H."/>
            <person name="Yamauchi T."/>
            <person name="Tyson G.W."/>
            <person name="Hugenholtz P."/>
        </authorList>
    </citation>
    <scope>NUCLEOTIDE SEQUENCE [LARGE SCALE GENOMIC DNA]</scope>
</reference>
<dbReference type="Proteomes" id="UP000030700">
    <property type="component" value="Unassembled WGS sequence"/>
</dbReference>
<accession>A0A0S6VWM6</accession>
<evidence type="ECO:0008006" key="6">
    <source>
        <dbReference type="Google" id="ProtNLM"/>
    </source>
</evidence>
<dbReference type="InterPro" id="IPR008928">
    <property type="entry name" value="6-hairpin_glycosidase_sf"/>
</dbReference>
<dbReference type="HOGENOM" id="CLU_013148_1_0_0"/>
<evidence type="ECO:0000259" key="2">
    <source>
        <dbReference type="Pfam" id="PF20736"/>
    </source>
</evidence>
<dbReference type="PANTHER" id="PTHR43465">
    <property type="entry name" value="DUF1680 DOMAIN PROTEIN (AFU_ORTHOLOGUE AFUA_1G08910)"/>
    <property type="match status" value="1"/>
</dbReference>
<gene>
    <name evidence="4" type="ORF">U14_01479</name>
</gene>
<name>A0A0S6VWM6_9BACT</name>
<evidence type="ECO:0000259" key="3">
    <source>
        <dbReference type="Pfam" id="PF20737"/>
    </source>
</evidence>
<evidence type="ECO:0000313" key="5">
    <source>
        <dbReference type="Proteomes" id="UP000030700"/>
    </source>
</evidence>
<sequence length="664" mass="75717">MQKLHPIPFNQVTIGGHFWEPQLRRNRDVSIPGIYQLCQDTGRLAMLHKGWKPAPGQEAHFFWDSDVAKWLEAASYSLATHPDPALEHRVDEVIKLFAELQETDGYVNSYFINIAPEYRWKNLSFFHELYCAGHLIEAGVAHFQATGKETLLNVVRRFADHIYDVFGPGKRVGICGHQEIELALVKLFRVTHEQRYLELSQLFLDRRGNTTVFKDEGQDLPPHVIPWYRQFYGAALPQTSQSLSEPRVTTWDQQSCGESDQFSTEYCQDHLPVRQQTRAVGHAVRAMYMYSAMADVVYETGDQELLAALERLWENVCEQQMYVTGGIGPSRFRKGDTEDFEGFTGDYDLPNLTAYAETCAAIGMVFWNHRMFHIAPQRRFMDIVERELYNGALCGVSLDGTRFFYENSLQSKGNHHRQTWYAVACCPPNLARLRASLGQYIYSQAERDVFVNLFIQSAVNLEIGSQSVHLRQETDYPWDGTIRLTVEAAQPTHFALHLRLPEWSRQAELLLNGQVVDIAEATNANGYICLDREWQHGDQIIFTLAMSVEQIESHPAVLDNIGCVALQRGPVVYCLEQCDHAVPLHHIVLPRTAQFTTQFEPSVLQGVVVLKTTGLAAQEGTPSSRLYRKDPVIAYHPCEVTAIPYYAWDNRQSGAMRVWIRSLA</sequence>
<dbReference type="Pfam" id="PF20737">
    <property type="entry name" value="Glyco_hydro127C"/>
    <property type="match status" value="1"/>
</dbReference>
<evidence type="ECO:0000259" key="1">
    <source>
        <dbReference type="Pfam" id="PF07944"/>
    </source>
</evidence>
<dbReference type="STRING" id="1499966.U14_01479"/>
<feature type="domain" description="Non-reducing end beta-L-arabinofuranosidase-like GH127 catalytic" evidence="1">
    <location>
        <begin position="11"/>
        <end position="438"/>
    </location>
</feature>